<dbReference type="InterPro" id="IPR032789">
    <property type="entry name" value="T2SS-T3SS_pil_N"/>
</dbReference>
<dbReference type="GO" id="GO:0009306">
    <property type="term" value="P:protein secretion"/>
    <property type="evidence" value="ECO:0007669"/>
    <property type="project" value="InterPro"/>
</dbReference>
<dbReference type="PANTHER" id="PTHR30332:SF17">
    <property type="entry name" value="TYPE IV PILIATION SYSTEM PROTEIN DR_0774-RELATED"/>
    <property type="match status" value="1"/>
</dbReference>
<evidence type="ECO:0000313" key="5">
    <source>
        <dbReference type="Proteomes" id="UP000317894"/>
    </source>
</evidence>
<feature type="domain" description="Pilus formation protein N-terminal" evidence="3">
    <location>
        <begin position="55"/>
        <end position="123"/>
    </location>
</feature>
<comment type="caution">
    <text evidence="4">The sequence shown here is derived from an EMBL/GenBank/DDBJ whole genome shotgun (WGS) entry which is preliminary data.</text>
</comment>
<reference evidence="4 5" key="1">
    <citation type="submission" date="2019-07" db="EMBL/GenBank/DDBJ databases">
        <title>Novel species isolated from glacier.</title>
        <authorList>
            <person name="Liu Q."/>
            <person name="Xin Y.-H."/>
        </authorList>
    </citation>
    <scope>NUCLEOTIDE SEQUENCE [LARGE SCALE GENOMIC DNA]</scope>
    <source>
        <strain evidence="4 5">LB1R16</strain>
    </source>
</reference>
<dbReference type="Pfam" id="PF13629">
    <property type="entry name" value="T2SS-T3SS_pil_N"/>
    <property type="match status" value="1"/>
</dbReference>
<protein>
    <submittedName>
        <fullName evidence="4">Type II and III secretion system protein family protein</fullName>
    </submittedName>
</protein>
<dbReference type="AlphaFoldDB" id="A0A552UGJ6"/>
<gene>
    <name evidence="4" type="ORF">FMM06_03800</name>
</gene>
<comment type="similarity">
    <text evidence="1">Belongs to the bacterial secretin family.</text>
</comment>
<evidence type="ECO:0000256" key="1">
    <source>
        <dbReference type="RuleBase" id="RU004003"/>
    </source>
</evidence>
<dbReference type="PRINTS" id="PR00811">
    <property type="entry name" value="BCTERIALGSPD"/>
</dbReference>
<evidence type="ECO:0000259" key="2">
    <source>
        <dbReference type="Pfam" id="PF00263"/>
    </source>
</evidence>
<keyword evidence="5" id="KW-1185">Reference proteome</keyword>
<evidence type="ECO:0000313" key="4">
    <source>
        <dbReference type="EMBL" id="TRW17311.1"/>
    </source>
</evidence>
<proteinExistence type="inferred from homology"/>
<dbReference type="GO" id="GO:0015627">
    <property type="term" value="C:type II protein secretion system complex"/>
    <property type="evidence" value="ECO:0007669"/>
    <property type="project" value="TreeGrafter"/>
</dbReference>
<dbReference type="InterPro" id="IPR001775">
    <property type="entry name" value="GspD/PilQ"/>
</dbReference>
<dbReference type="EMBL" id="VJWA01000001">
    <property type="protein sequence ID" value="TRW17311.1"/>
    <property type="molecule type" value="Genomic_DNA"/>
</dbReference>
<dbReference type="OrthoDB" id="9775455at2"/>
<name>A0A552UGJ6_9SPHN</name>
<accession>A0A552UGJ6</accession>
<dbReference type="Pfam" id="PF00263">
    <property type="entry name" value="Secretin"/>
    <property type="match status" value="1"/>
</dbReference>
<dbReference type="InterPro" id="IPR050810">
    <property type="entry name" value="Bact_Secretion_Sys_Channel"/>
</dbReference>
<feature type="domain" description="Type II/III secretion system secretin-like" evidence="2">
    <location>
        <begin position="263"/>
        <end position="429"/>
    </location>
</feature>
<organism evidence="4 5">
    <name type="scientific">Glacieibacterium frigidum</name>
    <dbReference type="NCBI Taxonomy" id="2593303"/>
    <lineage>
        <taxon>Bacteria</taxon>
        <taxon>Pseudomonadati</taxon>
        <taxon>Pseudomonadota</taxon>
        <taxon>Alphaproteobacteria</taxon>
        <taxon>Sphingomonadales</taxon>
        <taxon>Sphingosinicellaceae</taxon>
        <taxon>Glacieibacterium</taxon>
    </lineage>
</organism>
<dbReference type="Proteomes" id="UP000317894">
    <property type="component" value="Unassembled WGS sequence"/>
</dbReference>
<evidence type="ECO:0000259" key="3">
    <source>
        <dbReference type="Pfam" id="PF13629"/>
    </source>
</evidence>
<dbReference type="PANTHER" id="PTHR30332">
    <property type="entry name" value="PROBABLE GENERAL SECRETION PATHWAY PROTEIN D"/>
    <property type="match status" value="1"/>
</dbReference>
<dbReference type="InterPro" id="IPR004846">
    <property type="entry name" value="T2SS/T3SS_dom"/>
</dbReference>
<sequence>MMPATLKSTRCRTLHTARRQRETGGLALAAAAILLAAIPAPARPQTAPIVARSGEAVTVAQGKSQLIHIARRFSKVLVGNQEVADVLPMNAETLYVLGKKPGATNLTVYDKAGQLVAVIDLIVGADVSGLRSQLAALLPGEPIGVRGAGDSVVIDGQVSNAVVAERAARIAETYAPGKVVNFMSLGSPQQVLLEVRFSEMQRSTVKELGFRSLTASRTGNFQAGSGDDLFTGDRVVTRPTDAFATIFGSFGLGGLNINLALDALEEKGLVNTLAQPNLIALSGETASFLAGGEFPIPVASSVGQGGTPTITIEFKEFGVSLAFTPTVLANGMISLVVAPEVSSIDPNASIRLNTIIIPGLRTRRARTTLEMRDGESFAIAGLVGADFANSVRQVPLLGSIPIIGALFRSTRFNRNETELVITVTPHIVRPVAPAALSMPTDRVRAPGEAEQLLLGARQAPQGTKKP</sequence>